<dbReference type="Proteomes" id="UP001392437">
    <property type="component" value="Unassembled WGS sequence"/>
</dbReference>
<dbReference type="InterPro" id="IPR001853">
    <property type="entry name" value="DSBA-like_thioredoxin_dom"/>
</dbReference>
<dbReference type="AlphaFoldDB" id="A0AAW0QCZ8"/>
<accession>A0AAW0QCZ8</accession>
<dbReference type="EMBL" id="JAQQWP010000009">
    <property type="protein sequence ID" value="KAK8100216.1"/>
    <property type="molecule type" value="Genomic_DNA"/>
</dbReference>
<evidence type="ECO:0000313" key="3">
    <source>
        <dbReference type="EMBL" id="KAK8100216.1"/>
    </source>
</evidence>
<dbReference type="InterPro" id="IPR036249">
    <property type="entry name" value="Thioredoxin-like_sf"/>
</dbReference>
<organism evidence="3 4">
    <name type="scientific">Apiospora kogelbergensis</name>
    <dbReference type="NCBI Taxonomy" id="1337665"/>
    <lineage>
        <taxon>Eukaryota</taxon>
        <taxon>Fungi</taxon>
        <taxon>Dikarya</taxon>
        <taxon>Ascomycota</taxon>
        <taxon>Pezizomycotina</taxon>
        <taxon>Sordariomycetes</taxon>
        <taxon>Xylariomycetidae</taxon>
        <taxon>Amphisphaeriales</taxon>
        <taxon>Apiosporaceae</taxon>
        <taxon>Apiospora</taxon>
    </lineage>
</organism>
<proteinExistence type="predicted"/>
<dbReference type="PANTHER" id="PTHR13887">
    <property type="entry name" value="GLUTATHIONE S-TRANSFERASE KAPPA"/>
    <property type="match status" value="1"/>
</dbReference>
<protein>
    <submittedName>
        <fullName evidence="3">Thioredoxin</fullName>
    </submittedName>
</protein>
<feature type="compositionally biased region" description="Low complexity" evidence="1">
    <location>
        <begin position="266"/>
        <end position="277"/>
    </location>
</feature>
<feature type="compositionally biased region" description="Polar residues" evidence="1">
    <location>
        <begin position="251"/>
        <end position="260"/>
    </location>
</feature>
<dbReference type="Gene3D" id="3.40.30.10">
    <property type="entry name" value="Glutaredoxin"/>
    <property type="match status" value="1"/>
</dbReference>
<evidence type="ECO:0000259" key="2">
    <source>
        <dbReference type="Pfam" id="PF01323"/>
    </source>
</evidence>
<comment type="caution">
    <text evidence="3">The sequence shown here is derived from an EMBL/GenBank/DDBJ whole genome shotgun (WGS) entry which is preliminary data.</text>
</comment>
<dbReference type="SUPFAM" id="SSF52833">
    <property type="entry name" value="Thioredoxin-like"/>
    <property type="match status" value="1"/>
</dbReference>
<keyword evidence="4" id="KW-1185">Reference proteome</keyword>
<dbReference type="Pfam" id="PF01323">
    <property type="entry name" value="DSBA"/>
    <property type="match status" value="1"/>
</dbReference>
<evidence type="ECO:0000313" key="4">
    <source>
        <dbReference type="Proteomes" id="UP001392437"/>
    </source>
</evidence>
<evidence type="ECO:0000256" key="1">
    <source>
        <dbReference type="SAM" id="MobiDB-lite"/>
    </source>
</evidence>
<gene>
    <name evidence="3" type="ORF">PG999_010590</name>
</gene>
<feature type="region of interest" description="Disordered" evidence="1">
    <location>
        <begin position="242"/>
        <end position="277"/>
    </location>
</feature>
<reference evidence="3 4" key="1">
    <citation type="submission" date="2023-01" db="EMBL/GenBank/DDBJ databases">
        <title>Analysis of 21 Apiospora genomes using comparative genomics revels a genus with tremendous synthesis potential of carbohydrate active enzymes and secondary metabolites.</title>
        <authorList>
            <person name="Sorensen T."/>
        </authorList>
    </citation>
    <scope>NUCLEOTIDE SEQUENCE [LARGE SCALE GENOMIC DNA]</scope>
    <source>
        <strain evidence="3 4">CBS 117206</strain>
    </source>
</reference>
<dbReference type="CDD" id="cd03024">
    <property type="entry name" value="DsbA_FrnE"/>
    <property type="match status" value="1"/>
</dbReference>
<name>A0AAW0QCZ8_9PEZI</name>
<sequence>MTIITIDITSDPVCPWCYMGKIRLDRAVALYQKVYPGGRHDTFRIVWHAFYLEPSAPVGVPGVPWAERHAQKLIQRGGGDSDPAELEAKGRHLREQLAAKGRQHGIAFSFEGKFGSTRDAHRLIALAGRKEEESSKESKGGDKKAGLQDRVVMQLFRDFFEGDADITSRAMLAGLAEETGLGQREAILAWLESGEGGHEVDEEARWAREEGQMKGVPRFVLQGTHVIDGAEDEQAFLEAIVKAKEGGETQGAEQDPTSSGKGDGPGTASTCTGSSCS</sequence>
<dbReference type="GO" id="GO:0016491">
    <property type="term" value="F:oxidoreductase activity"/>
    <property type="evidence" value="ECO:0007669"/>
    <property type="project" value="InterPro"/>
</dbReference>
<feature type="domain" description="DSBA-like thioredoxin" evidence="2">
    <location>
        <begin position="5"/>
        <end position="240"/>
    </location>
</feature>
<dbReference type="PANTHER" id="PTHR13887:SF41">
    <property type="entry name" value="THIOREDOXIN SUPERFAMILY PROTEIN"/>
    <property type="match status" value="1"/>
</dbReference>